<reference evidence="1" key="1">
    <citation type="submission" date="2018-05" db="EMBL/GenBank/DDBJ databases">
        <authorList>
            <person name="Lanie J.A."/>
            <person name="Ng W.-L."/>
            <person name="Kazmierczak K.M."/>
            <person name="Andrzejewski T.M."/>
            <person name="Davidsen T.M."/>
            <person name="Wayne K.J."/>
            <person name="Tettelin H."/>
            <person name="Glass J.I."/>
            <person name="Rusch D."/>
            <person name="Podicherti R."/>
            <person name="Tsui H.-C.T."/>
            <person name="Winkler M.E."/>
        </authorList>
    </citation>
    <scope>NUCLEOTIDE SEQUENCE</scope>
</reference>
<protein>
    <submittedName>
        <fullName evidence="1">Uncharacterized protein</fullName>
    </submittedName>
</protein>
<sequence length="163" mass="19195">VIPKGFEMGKTQGNTKGIKKINCEVCEYKPVNESVNDVLTFTPQDYHRSVSKMNVWDDTDNRSYFESHPNADTSNVMVTCCLCSTHVQDSRCCVGNRSQEFTGKSNFWWDIENEYFDKDQYLHDHVCERYLEHKRSSESWQVQPDMEIIIDRCKYKFHKARMG</sequence>
<gene>
    <name evidence="1" type="ORF">METZ01_LOCUS292099</name>
</gene>
<accession>A0A382LU31</accession>
<dbReference type="AlphaFoldDB" id="A0A382LU31"/>
<dbReference type="EMBL" id="UINC01088749">
    <property type="protein sequence ID" value="SVC39245.1"/>
    <property type="molecule type" value="Genomic_DNA"/>
</dbReference>
<feature type="non-terminal residue" evidence="1">
    <location>
        <position position="1"/>
    </location>
</feature>
<organism evidence="1">
    <name type="scientific">marine metagenome</name>
    <dbReference type="NCBI Taxonomy" id="408172"/>
    <lineage>
        <taxon>unclassified sequences</taxon>
        <taxon>metagenomes</taxon>
        <taxon>ecological metagenomes</taxon>
    </lineage>
</organism>
<proteinExistence type="predicted"/>
<evidence type="ECO:0000313" key="1">
    <source>
        <dbReference type="EMBL" id="SVC39245.1"/>
    </source>
</evidence>
<name>A0A382LU31_9ZZZZ</name>